<accession>A0ABV5TD97</accession>
<dbReference type="PANTHER" id="PTHR43794">
    <property type="entry name" value="AMINOHYDROLASE SSNA-RELATED"/>
    <property type="match status" value="1"/>
</dbReference>
<dbReference type="Gene3D" id="2.30.40.10">
    <property type="entry name" value="Urease, subunit C, domain 1"/>
    <property type="match status" value="1"/>
</dbReference>
<dbReference type="PANTHER" id="PTHR43794:SF11">
    <property type="entry name" value="AMIDOHYDROLASE-RELATED DOMAIN-CONTAINING PROTEIN"/>
    <property type="match status" value="1"/>
</dbReference>
<evidence type="ECO:0000313" key="3">
    <source>
        <dbReference type="EMBL" id="MFB9675693.1"/>
    </source>
</evidence>
<dbReference type="Gene3D" id="3.20.20.140">
    <property type="entry name" value="Metal-dependent hydrolases"/>
    <property type="match status" value="1"/>
</dbReference>
<dbReference type="InterPro" id="IPR006680">
    <property type="entry name" value="Amidohydro-rel"/>
</dbReference>
<dbReference type="EMBL" id="JBHMBS010000003">
    <property type="protein sequence ID" value="MFB9675693.1"/>
    <property type="molecule type" value="Genomic_DNA"/>
</dbReference>
<sequence length="453" mass="47900">MRELNYWCELAWLPPGEVAAGVLVTVDGTLITEIATGVTAPPGGAVRLAGLTLPGLANAHSHAFHRALRGTTQREKGSFWTWRERMYGVAGVLDPDSYLRLARATFAEMALAGITCVGEFHYLHHRPDGRPYDDPNAMGHALVQAAREAGLRIALLDACYLTGGVGTPLSGVQRRFGDRDVDGWAARAERLADGYRGERDVEIGVAVHSVRAVRAEQIPVVAEFSRRHGVPLHAHVSEQRAENAACVEAYAATPVQLLETHGALGPRSTAVHATHLSDVDVALLGSSGTRVCMCPTTERDLADGIGPARRLFEAGAPITLGSDSHAVVDLFEEARAVELDERLATERRGHWSAAELLNAATAAGHDSLGFAGAGMLVPGAWADLVSVRLDSVRTAGADPAHLAETVVFAATAADVHSVVSGGRHVVVDGRHALGDVGTMLAEAVAEAREEKSV</sequence>
<dbReference type="Proteomes" id="UP001589610">
    <property type="component" value="Unassembled WGS sequence"/>
</dbReference>
<dbReference type="NCBIfam" id="TIGR02022">
    <property type="entry name" value="hutF"/>
    <property type="match status" value="1"/>
</dbReference>
<dbReference type="InterPro" id="IPR032466">
    <property type="entry name" value="Metal_Hydrolase"/>
</dbReference>
<keyword evidence="4" id="KW-1185">Reference proteome</keyword>
<dbReference type="GO" id="GO:0050416">
    <property type="term" value="F:formimidoylglutamate deiminase activity"/>
    <property type="evidence" value="ECO:0007669"/>
    <property type="project" value="UniProtKB-EC"/>
</dbReference>
<dbReference type="InterPro" id="IPR050287">
    <property type="entry name" value="MTA/SAH_deaminase"/>
</dbReference>
<keyword evidence="1 3" id="KW-0378">Hydrolase</keyword>
<proteinExistence type="predicted"/>
<evidence type="ECO:0000256" key="1">
    <source>
        <dbReference type="ARBA" id="ARBA00022801"/>
    </source>
</evidence>
<protein>
    <submittedName>
        <fullName evidence="3">Formimidoylglutamate deiminase</fullName>
        <ecNumber evidence="3">3.5.3.13</ecNumber>
    </submittedName>
</protein>
<dbReference type="RefSeq" id="WP_386155640.1">
    <property type="nucleotide sequence ID" value="NZ_JBHMBS010000003.1"/>
</dbReference>
<comment type="caution">
    <text evidence="3">The sequence shown here is derived from an EMBL/GenBank/DDBJ whole genome shotgun (WGS) entry which is preliminary data.</text>
</comment>
<dbReference type="NCBIfam" id="NF006681">
    <property type="entry name" value="PRK09229.1-2"/>
    <property type="match status" value="1"/>
</dbReference>
<reference evidence="3 4" key="1">
    <citation type="submission" date="2024-09" db="EMBL/GenBank/DDBJ databases">
        <authorList>
            <person name="Sun Q."/>
            <person name="Mori K."/>
        </authorList>
    </citation>
    <scope>NUCLEOTIDE SEQUENCE [LARGE SCALE GENOMIC DNA]</scope>
    <source>
        <strain evidence="3 4">JCM 3028</strain>
    </source>
</reference>
<gene>
    <name evidence="3" type="ORF">ACFFRH_09370</name>
</gene>
<dbReference type="Pfam" id="PF01979">
    <property type="entry name" value="Amidohydro_1"/>
    <property type="match status" value="1"/>
</dbReference>
<dbReference type="InterPro" id="IPR010252">
    <property type="entry name" value="HutF"/>
</dbReference>
<feature type="domain" description="Amidohydrolase-related" evidence="2">
    <location>
        <begin position="53"/>
        <end position="424"/>
    </location>
</feature>
<dbReference type="InterPro" id="IPR011059">
    <property type="entry name" value="Metal-dep_hydrolase_composite"/>
</dbReference>
<dbReference type="SUPFAM" id="SSF51556">
    <property type="entry name" value="Metallo-dependent hydrolases"/>
    <property type="match status" value="1"/>
</dbReference>
<dbReference type="SUPFAM" id="SSF51338">
    <property type="entry name" value="Composite domain of metallo-dependent hydrolases"/>
    <property type="match status" value="1"/>
</dbReference>
<dbReference type="EC" id="3.5.3.13" evidence="3"/>
<evidence type="ECO:0000313" key="4">
    <source>
        <dbReference type="Proteomes" id="UP001589610"/>
    </source>
</evidence>
<name>A0ABV5TD97_9ACTN</name>
<evidence type="ECO:0000259" key="2">
    <source>
        <dbReference type="Pfam" id="PF01979"/>
    </source>
</evidence>
<organism evidence="3 4">
    <name type="scientific">Streptosporangium vulgare</name>
    <dbReference type="NCBI Taxonomy" id="46190"/>
    <lineage>
        <taxon>Bacteria</taxon>
        <taxon>Bacillati</taxon>
        <taxon>Actinomycetota</taxon>
        <taxon>Actinomycetes</taxon>
        <taxon>Streptosporangiales</taxon>
        <taxon>Streptosporangiaceae</taxon>
        <taxon>Streptosporangium</taxon>
    </lineage>
</organism>